<feature type="region of interest" description="Disordered" evidence="2">
    <location>
        <begin position="93"/>
        <end position="133"/>
    </location>
</feature>
<evidence type="ECO:0000259" key="3">
    <source>
        <dbReference type="Pfam" id="PF08541"/>
    </source>
</evidence>
<evidence type="ECO:0000313" key="5">
    <source>
        <dbReference type="Proteomes" id="UP001432075"/>
    </source>
</evidence>
<dbReference type="Proteomes" id="UP001432075">
    <property type="component" value="Chromosome"/>
</dbReference>
<feature type="domain" description="Beta-ketoacyl-[acyl-carrier-protein] synthase III C-terminal" evidence="3">
    <location>
        <begin position="50"/>
        <end position="103"/>
    </location>
</feature>
<dbReference type="EMBL" id="CP108057">
    <property type="protein sequence ID" value="WUO50448.1"/>
    <property type="molecule type" value="Genomic_DNA"/>
</dbReference>
<keyword evidence="1" id="KW-0808">Transferase</keyword>
<evidence type="ECO:0000313" key="4">
    <source>
        <dbReference type="EMBL" id="WUO50448.1"/>
    </source>
</evidence>
<proteinExistence type="predicted"/>
<keyword evidence="5" id="KW-1185">Reference proteome</keyword>
<sequence length="133" mass="14291">MIARARDRARPSSWRRTLLSAPGQPQGLHVDSDALLASFTGLDAQAAQWLKEQDVDVRELGLVCVHQPSQPFVDAFRARMDIDPAQIIPTFPHTGNAAAATRPSNSLKQSATAAWPPATPSPCSASRVEPAAR</sequence>
<dbReference type="Gene3D" id="3.40.47.10">
    <property type="match status" value="1"/>
</dbReference>
<feature type="compositionally biased region" description="Low complexity" evidence="2">
    <location>
        <begin position="110"/>
        <end position="126"/>
    </location>
</feature>
<dbReference type="InterPro" id="IPR016039">
    <property type="entry name" value="Thiolase-like"/>
</dbReference>
<protein>
    <recommendedName>
        <fullName evidence="3">Beta-ketoacyl-[acyl-carrier-protein] synthase III C-terminal domain-containing protein</fullName>
    </recommendedName>
</protein>
<name>A0ABZ1RV07_9ACTN</name>
<dbReference type="Pfam" id="PF08541">
    <property type="entry name" value="ACP_syn_III_C"/>
    <property type="match status" value="1"/>
</dbReference>
<organism evidence="4 5">
    <name type="scientific">Streptomyces goshikiensis</name>
    <dbReference type="NCBI Taxonomy" id="1942"/>
    <lineage>
        <taxon>Bacteria</taxon>
        <taxon>Bacillati</taxon>
        <taxon>Actinomycetota</taxon>
        <taxon>Actinomycetes</taxon>
        <taxon>Kitasatosporales</taxon>
        <taxon>Streptomycetaceae</taxon>
        <taxon>Streptomyces</taxon>
    </lineage>
</organism>
<evidence type="ECO:0000256" key="1">
    <source>
        <dbReference type="ARBA" id="ARBA00022679"/>
    </source>
</evidence>
<dbReference type="SUPFAM" id="SSF53901">
    <property type="entry name" value="Thiolase-like"/>
    <property type="match status" value="1"/>
</dbReference>
<accession>A0ABZ1RV07</accession>
<reference evidence="4" key="1">
    <citation type="submission" date="2022-10" db="EMBL/GenBank/DDBJ databases">
        <title>The complete genomes of actinobacterial strains from the NBC collection.</title>
        <authorList>
            <person name="Joergensen T.S."/>
            <person name="Alvarez Arevalo M."/>
            <person name="Sterndorff E.B."/>
            <person name="Faurdal D."/>
            <person name="Vuksanovic O."/>
            <person name="Mourched A.-S."/>
            <person name="Charusanti P."/>
            <person name="Shaw S."/>
            <person name="Blin K."/>
            <person name="Weber T."/>
        </authorList>
    </citation>
    <scope>NUCLEOTIDE SEQUENCE</scope>
    <source>
        <strain evidence="4">NBC_00283</strain>
    </source>
</reference>
<dbReference type="InterPro" id="IPR013747">
    <property type="entry name" value="ACP_syn_III_C"/>
</dbReference>
<gene>
    <name evidence="4" type="ORF">OHU17_33960</name>
</gene>
<evidence type="ECO:0000256" key="2">
    <source>
        <dbReference type="SAM" id="MobiDB-lite"/>
    </source>
</evidence>
<dbReference type="RefSeq" id="WP_328777247.1">
    <property type="nucleotide sequence ID" value="NZ_CP108057.1"/>
</dbReference>